<organism evidence="1 2">
    <name type="scientific">Plakobranchus ocellatus</name>
    <dbReference type="NCBI Taxonomy" id="259542"/>
    <lineage>
        <taxon>Eukaryota</taxon>
        <taxon>Metazoa</taxon>
        <taxon>Spiralia</taxon>
        <taxon>Lophotrochozoa</taxon>
        <taxon>Mollusca</taxon>
        <taxon>Gastropoda</taxon>
        <taxon>Heterobranchia</taxon>
        <taxon>Euthyneura</taxon>
        <taxon>Panpulmonata</taxon>
        <taxon>Sacoglossa</taxon>
        <taxon>Placobranchoidea</taxon>
        <taxon>Plakobranchidae</taxon>
        <taxon>Plakobranchus</taxon>
    </lineage>
</organism>
<keyword evidence="2" id="KW-1185">Reference proteome</keyword>
<evidence type="ECO:0000313" key="2">
    <source>
        <dbReference type="Proteomes" id="UP000735302"/>
    </source>
</evidence>
<sequence length="105" mass="12138">MFRTWLTEAHLVGQLATSDRTEARIPLQAKPFFHSSPVPTQQQRSLWTRPGLWSRTHTRTSDRGSHANLRTDVLSIEPSTNSPFPMKIFECFTKSILDRKKVFLL</sequence>
<evidence type="ECO:0000313" key="1">
    <source>
        <dbReference type="EMBL" id="GFO14212.1"/>
    </source>
</evidence>
<name>A0AAV4B3V5_9GAST</name>
<dbReference type="Proteomes" id="UP000735302">
    <property type="component" value="Unassembled WGS sequence"/>
</dbReference>
<protein>
    <submittedName>
        <fullName evidence="1">Uncharacterized protein</fullName>
    </submittedName>
</protein>
<dbReference type="AlphaFoldDB" id="A0AAV4B3V5"/>
<proteinExistence type="predicted"/>
<accession>A0AAV4B3V5</accession>
<gene>
    <name evidence="1" type="ORF">PoB_004071700</name>
</gene>
<comment type="caution">
    <text evidence="1">The sequence shown here is derived from an EMBL/GenBank/DDBJ whole genome shotgun (WGS) entry which is preliminary data.</text>
</comment>
<reference evidence="1 2" key="1">
    <citation type="journal article" date="2021" name="Elife">
        <title>Chloroplast acquisition without the gene transfer in kleptoplastic sea slugs, Plakobranchus ocellatus.</title>
        <authorList>
            <person name="Maeda T."/>
            <person name="Takahashi S."/>
            <person name="Yoshida T."/>
            <person name="Shimamura S."/>
            <person name="Takaki Y."/>
            <person name="Nagai Y."/>
            <person name="Toyoda A."/>
            <person name="Suzuki Y."/>
            <person name="Arimoto A."/>
            <person name="Ishii H."/>
            <person name="Satoh N."/>
            <person name="Nishiyama T."/>
            <person name="Hasebe M."/>
            <person name="Maruyama T."/>
            <person name="Minagawa J."/>
            <person name="Obokata J."/>
            <person name="Shigenobu S."/>
        </authorList>
    </citation>
    <scope>NUCLEOTIDE SEQUENCE [LARGE SCALE GENOMIC DNA]</scope>
</reference>
<dbReference type="EMBL" id="BLXT01004533">
    <property type="protein sequence ID" value="GFO14212.1"/>
    <property type="molecule type" value="Genomic_DNA"/>
</dbReference>